<feature type="compositionally biased region" description="Low complexity" evidence="4">
    <location>
        <begin position="514"/>
        <end position="537"/>
    </location>
</feature>
<feature type="coiled-coil region" evidence="3">
    <location>
        <begin position="411"/>
        <end position="438"/>
    </location>
</feature>
<dbReference type="PANTHER" id="PTHR30203">
    <property type="entry name" value="OUTER MEMBRANE CATION EFFLUX PROTEIN"/>
    <property type="match status" value="1"/>
</dbReference>
<keyword evidence="2 5" id="KW-0449">Lipoprotein</keyword>
<dbReference type="STRING" id="490188.SAMN04488068_0951"/>
<dbReference type="EMBL" id="FQWZ01000002">
    <property type="protein sequence ID" value="SHG65422.1"/>
    <property type="molecule type" value="Genomic_DNA"/>
</dbReference>
<dbReference type="PANTHER" id="PTHR30203:SF29">
    <property type="entry name" value="PROTEIN CYAE"/>
    <property type="match status" value="1"/>
</dbReference>
<evidence type="ECO:0000313" key="6">
    <source>
        <dbReference type="Proteomes" id="UP000199758"/>
    </source>
</evidence>
<dbReference type="OrthoDB" id="9770517at2"/>
<keyword evidence="2" id="KW-0812">Transmembrane</keyword>
<dbReference type="Gene3D" id="1.20.1600.10">
    <property type="entry name" value="Outer membrane efflux proteins (OEP)"/>
    <property type="match status" value="1"/>
</dbReference>
<reference evidence="5 6" key="1">
    <citation type="submission" date="2016-11" db="EMBL/GenBank/DDBJ databases">
        <authorList>
            <person name="Jaros S."/>
            <person name="Januszkiewicz K."/>
            <person name="Wedrychowicz H."/>
        </authorList>
    </citation>
    <scope>NUCLEOTIDE SEQUENCE [LARGE SCALE GENOMIC DNA]</scope>
    <source>
        <strain evidence="5 6">CGMCC 1.7049</strain>
    </source>
</reference>
<dbReference type="AlphaFoldDB" id="A0A1M5LJX8"/>
<keyword evidence="2" id="KW-0472">Membrane</keyword>
<comment type="similarity">
    <text evidence="1 2">Belongs to the outer membrane factor (OMF) (TC 1.B.17) family.</text>
</comment>
<keyword evidence="2" id="KW-0564">Palmitate</keyword>
<evidence type="ECO:0000256" key="4">
    <source>
        <dbReference type="SAM" id="MobiDB-lite"/>
    </source>
</evidence>
<evidence type="ECO:0000313" key="5">
    <source>
        <dbReference type="EMBL" id="SHG65422.1"/>
    </source>
</evidence>
<feature type="region of interest" description="Disordered" evidence="4">
    <location>
        <begin position="600"/>
        <end position="647"/>
    </location>
</feature>
<dbReference type="Proteomes" id="UP000199758">
    <property type="component" value="Unassembled WGS sequence"/>
</dbReference>
<keyword evidence="6" id="KW-1185">Reference proteome</keyword>
<evidence type="ECO:0000256" key="1">
    <source>
        <dbReference type="ARBA" id="ARBA00007613"/>
    </source>
</evidence>
<dbReference type="SUPFAM" id="SSF56954">
    <property type="entry name" value="Outer membrane efflux proteins (OEP)"/>
    <property type="match status" value="1"/>
</dbReference>
<evidence type="ECO:0000256" key="3">
    <source>
        <dbReference type="SAM" id="Coils"/>
    </source>
</evidence>
<name>A0A1M5LJX8_9GAMM</name>
<feature type="compositionally biased region" description="Pro residues" evidence="4">
    <location>
        <begin position="600"/>
        <end position="611"/>
    </location>
</feature>
<keyword evidence="3" id="KW-0175">Coiled coil</keyword>
<evidence type="ECO:0000256" key="2">
    <source>
        <dbReference type="RuleBase" id="RU362097"/>
    </source>
</evidence>
<sequence length="671" mass="70100">MSDQGRRDRTRPLRRGLLLVGSALISGSALSGCSLFQREAPAAPQSVVSGVVPAQWSAPATGNTAATAVADNWLADFNDATLTDLVEEAWAHNSNLLSAIARRDASAARAAVDKAANLPRLDFQASVGRQRQINDFLGGTALTPDDAYISRIRLGVGLSWELDVWSRVLDLSRAATGDVVSAMLDVEAARFSLAAQTASLWFSLLAADRRLTLSEALQASVAESLRIAGERERSGLLTTAELIRQQSDDAAAQIDLIGRRVERDRLARQLEVLLGRYPAANLVGNVALPPMPPPVAAGLPSSLLERRPDIQAAALRVTASDNRLLAAKKNLLPRFSLNGSGATQAKYRDILFDDDSFTWSIGGGLLQPIFDGGQIRAGIRAQRALMIESIHRYRDKALTAFREVEDGLATEAALRQQREQMQRMLELAQRNAALAQQSYDNGTLDSATHLAAQRGMLQVELRLLDVDTALLNNRIALALALGGSPIVHASPASPEAPQTAPAPVAAPIVSESNAPAAPDAKDAAAAATPTAPTADASADADAESDADAGAAATEATGSTEPGPAGDTATPPPVPVPAPEPVPVPVPVPVAVPAPEPAPLPVPEPMPSPTPADVPAAAPSTPVDDAPAMAPADNGAAREKATSSRVETLQPASLTWVPLPTETSPRLALLPL</sequence>
<dbReference type="InterPro" id="IPR006311">
    <property type="entry name" value="TAT_signal"/>
</dbReference>
<protein>
    <submittedName>
        <fullName evidence="5">Efflux transporter, outer membrane factor (OMF) lipoprotein, NodT family</fullName>
    </submittedName>
</protein>
<dbReference type="Pfam" id="PF02321">
    <property type="entry name" value="OEP"/>
    <property type="match status" value="2"/>
</dbReference>
<dbReference type="GO" id="GO:0009279">
    <property type="term" value="C:cell outer membrane"/>
    <property type="evidence" value="ECO:0007669"/>
    <property type="project" value="UniProtKB-SubCell"/>
</dbReference>
<dbReference type="InterPro" id="IPR010131">
    <property type="entry name" value="MdtP/NodT-like"/>
</dbReference>
<dbReference type="PROSITE" id="PS51257">
    <property type="entry name" value="PROKAR_LIPOPROTEIN"/>
    <property type="match status" value="1"/>
</dbReference>
<dbReference type="RefSeq" id="WP_072894679.1">
    <property type="nucleotide sequence ID" value="NZ_FQWZ01000002.1"/>
</dbReference>
<dbReference type="GO" id="GO:0015562">
    <property type="term" value="F:efflux transmembrane transporter activity"/>
    <property type="evidence" value="ECO:0007669"/>
    <property type="project" value="InterPro"/>
</dbReference>
<dbReference type="NCBIfam" id="TIGR01845">
    <property type="entry name" value="outer_NodT"/>
    <property type="match status" value="1"/>
</dbReference>
<accession>A0A1M5LJX8</accession>
<feature type="compositionally biased region" description="Low complexity" evidence="4">
    <location>
        <begin position="621"/>
        <end position="634"/>
    </location>
</feature>
<feature type="region of interest" description="Disordered" evidence="4">
    <location>
        <begin position="513"/>
        <end position="577"/>
    </location>
</feature>
<comment type="subcellular location">
    <subcellularLocation>
        <location evidence="2">Cell outer membrane</location>
        <topology evidence="2">Lipid-anchor</topology>
    </subcellularLocation>
</comment>
<dbReference type="PROSITE" id="PS51318">
    <property type="entry name" value="TAT"/>
    <property type="match status" value="1"/>
</dbReference>
<organism evidence="5 6">
    <name type="scientific">Hydrocarboniphaga daqingensis</name>
    <dbReference type="NCBI Taxonomy" id="490188"/>
    <lineage>
        <taxon>Bacteria</taxon>
        <taxon>Pseudomonadati</taxon>
        <taxon>Pseudomonadota</taxon>
        <taxon>Gammaproteobacteria</taxon>
        <taxon>Nevskiales</taxon>
        <taxon>Nevskiaceae</taxon>
        <taxon>Hydrocarboniphaga</taxon>
    </lineage>
</organism>
<dbReference type="Gene3D" id="2.20.200.10">
    <property type="entry name" value="Outer membrane efflux proteins (OEP)"/>
    <property type="match status" value="1"/>
</dbReference>
<feature type="compositionally biased region" description="Low complexity" evidence="4">
    <location>
        <begin position="547"/>
        <end position="568"/>
    </location>
</feature>
<gene>
    <name evidence="5" type="ORF">SAMN04488068_0951</name>
</gene>
<dbReference type="InterPro" id="IPR003423">
    <property type="entry name" value="OMP_efflux"/>
</dbReference>
<proteinExistence type="inferred from homology"/>
<keyword evidence="2" id="KW-1134">Transmembrane beta strand</keyword>